<protein>
    <submittedName>
        <fullName evidence="2">Endonuclease/exonuclease/phosphatase</fullName>
    </submittedName>
</protein>
<keyword evidence="3" id="KW-1185">Reference proteome</keyword>
<accession>A0ABS0XGI6</accession>
<dbReference type="SUPFAM" id="SSF56219">
    <property type="entry name" value="DNase I-like"/>
    <property type="match status" value="1"/>
</dbReference>
<feature type="domain" description="Endonuclease/exonuclease/phosphatase" evidence="1">
    <location>
        <begin position="33"/>
        <end position="268"/>
    </location>
</feature>
<dbReference type="GO" id="GO:0004519">
    <property type="term" value="F:endonuclease activity"/>
    <property type="evidence" value="ECO:0007669"/>
    <property type="project" value="UniProtKB-KW"/>
</dbReference>
<organism evidence="2 3">
    <name type="scientific">Streptomyces flavofungini</name>
    <dbReference type="NCBI Taxonomy" id="68200"/>
    <lineage>
        <taxon>Bacteria</taxon>
        <taxon>Bacillati</taxon>
        <taxon>Actinomycetota</taxon>
        <taxon>Actinomycetes</taxon>
        <taxon>Kitasatosporales</taxon>
        <taxon>Streptomycetaceae</taxon>
        <taxon>Streptomyces</taxon>
    </lineage>
</organism>
<evidence type="ECO:0000259" key="1">
    <source>
        <dbReference type="Pfam" id="PF03372"/>
    </source>
</evidence>
<dbReference type="InterPro" id="IPR036691">
    <property type="entry name" value="Endo/exonu/phosph_ase_sf"/>
</dbReference>
<gene>
    <name evidence="2" type="ORF">JGB26_35565</name>
</gene>
<sequence>MKQYLQVATYNLLNGGRDHEAGRFRWDRWQQQMTLMRHADVDVWCVQEGKYYDEGGEERVLASAAALGAEVRLAPSAHHGCHLLTFVRGPKVRMARFFKDVGGGTFHHAVSRADVIVKNVPGALRVLNTHLAPFDPEARAAEVKWLTEYGTRHDTLLVGDLNCEAPGDPEPDSWDWLPASHYSRHRILNPDGSYGGLDKRAMHALLAAGFVDPQVQLKLPFARSCGYADRQQLRDHRSDYILPSRHLRWPLKACHVLDDSRFRELSDHLPVIATFEYEGGLV</sequence>
<dbReference type="RefSeq" id="WP_190120334.1">
    <property type="nucleotide sequence ID" value="NZ_BMVR01000023.1"/>
</dbReference>
<keyword evidence="2" id="KW-0378">Hydrolase</keyword>
<dbReference type="EMBL" id="JAEKOZ010000036">
    <property type="protein sequence ID" value="MBJ3812343.1"/>
    <property type="molecule type" value="Genomic_DNA"/>
</dbReference>
<reference evidence="2 3" key="1">
    <citation type="submission" date="2020-12" db="EMBL/GenBank/DDBJ databases">
        <title>Streptomyces typhae sp. nov., a novel endophytic actinomycete isolated from the root of cattail pollen (Typha angustifolia L.).</title>
        <authorList>
            <person name="Peng C."/>
            <person name="Liu C."/>
        </authorList>
    </citation>
    <scope>NUCLEOTIDE SEQUENCE [LARGE SCALE GENOMIC DNA]</scope>
    <source>
        <strain evidence="2 3">JCM 4753</strain>
    </source>
</reference>
<evidence type="ECO:0000313" key="2">
    <source>
        <dbReference type="EMBL" id="MBJ3812343.1"/>
    </source>
</evidence>
<dbReference type="Gene3D" id="3.60.10.10">
    <property type="entry name" value="Endonuclease/exonuclease/phosphatase"/>
    <property type="match status" value="1"/>
</dbReference>
<keyword evidence="2" id="KW-0540">Nuclease</keyword>
<dbReference type="Pfam" id="PF03372">
    <property type="entry name" value="Exo_endo_phos"/>
    <property type="match status" value="1"/>
</dbReference>
<evidence type="ECO:0000313" key="3">
    <source>
        <dbReference type="Proteomes" id="UP000634780"/>
    </source>
</evidence>
<name>A0ABS0XGI6_9ACTN</name>
<dbReference type="Proteomes" id="UP000634780">
    <property type="component" value="Unassembled WGS sequence"/>
</dbReference>
<proteinExistence type="predicted"/>
<comment type="caution">
    <text evidence="2">The sequence shown here is derived from an EMBL/GenBank/DDBJ whole genome shotgun (WGS) entry which is preliminary data.</text>
</comment>
<keyword evidence="2" id="KW-0255">Endonuclease</keyword>
<dbReference type="InterPro" id="IPR005135">
    <property type="entry name" value="Endo/exonuclease/phosphatase"/>
</dbReference>